<keyword evidence="3" id="KW-1185">Reference proteome</keyword>
<proteinExistence type="predicted"/>
<organism evidence="2 3">
    <name type="scientific">Pleurodeles waltl</name>
    <name type="common">Iberian ribbed newt</name>
    <dbReference type="NCBI Taxonomy" id="8319"/>
    <lineage>
        <taxon>Eukaryota</taxon>
        <taxon>Metazoa</taxon>
        <taxon>Chordata</taxon>
        <taxon>Craniata</taxon>
        <taxon>Vertebrata</taxon>
        <taxon>Euteleostomi</taxon>
        <taxon>Amphibia</taxon>
        <taxon>Batrachia</taxon>
        <taxon>Caudata</taxon>
        <taxon>Salamandroidea</taxon>
        <taxon>Salamandridae</taxon>
        <taxon>Pleurodelinae</taxon>
        <taxon>Pleurodeles</taxon>
    </lineage>
</organism>
<gene>
    <name evidence="2" type="ORF">NDU88_006717</name>
</gene>
<name>A0AAV7VRT4_PLEWA</name>
<reference evidence="2" key="1">
    <citation type="journal article" date="2022" name="bioRxiv">
        <title>Sequencing and chromosome-scale assembly of the giantPleurodeles waltlgenome.</title>
        <authorList>
            <person name="Brown T."/>
            <person name="Elewa A."/>
            <person name="Iarovenko S."/>
            <person name="Subramanian E."/>
            <person name="Araus A.J."/>
            <person name="Petzold A."/>
            <person name="Susuki M."/>
            <person name="Suzuki K.-i.T."/>
            <person name="Hayashi T."/>
            <person name="Toyoda A."/>
            <person name="Oliveira C."/>
            <person name="Osipova E."/>
            <person name="Leigh N.D."/>
            <person name="Simon A."/>
            <person name="Yun M.H."/>
        </authorList>
    </citation>
    <scope>NUCLEOTIDE SEQUENCE</scope>
    <source>
        <strain evidence="2">20211129_DDA</strain>
        <tissue evidence="2">Liver</tissue>
    </source>
</reference>
<dbReference type="Proteomes" id="UP001066276">
    <property type="component" value="Chromosome 2_1"/>
</dbReference>
<evidence type="ECO:0000313" key="3">
    <source>
        <dbReference type="Proteomes" id="UP001066276"/>
    </source>
</evidence>
<evidence type="ECO:0000313" key="2">
    <source>
        <dbReference type="EMBL" id="KAJ1202922.1"/>
    </source>
</evidence>
<feature type="region of interest" description="Disordered" evidence="1">
    <location>
        <begin position="1"/>
        <end position="34"/>
    </location>
</feature>
<dbReference type="AlphaFoldDB" id="A0AAV7VRT4"/>
<evidence type="ECO:0000256" key="1">
    <source>
        <dbReference type="SAM" id="MobiDB-lite"/>
    </source>
</evidence>
<dbReference type="EMBL" id="JANPWB010000003">
    <property type="protein sequence ID" value="KAJ1202922.1"/>
    <property type="molecule type" value="Genomic_DNA"/>
</dbReference>
<sequence length="160" mass="17250">MPLGSVSTQRKEKEAPPGRIQQGDLTGPIPSGELVSPAKVSRISLSAGTEPMSSVRLPVASEPKMPPVVWASGAAFQGLPKATLQRRMLPVRTSLTSSWESGSCRLLLRTTRRHDPSPLRMCEPPTKVELQLLHCHRARLNLLGGEKCSRVDARLCPGGA</sequence>
<comment type="caution">
    <text evidence="2">The sequence shown here is derived from an EMBL/GenBank/DDBJ whole genome shotgun (WGS) entry which is preliminary data.</text>
</comment>
<accession>A0AAV7VRT4</accession>
<protein>
    <submittedName>
        <fullName evidence="2">Uncharacterized protein</fullName>
    </submittedName>
</protein>